<keyword evidence="1" id="KW-0812">Transmembrane</keyword>
<keyword evidence="3" id="KW-1185">Reference proteome</keyword>
<reference evidence="2 3" key="1">
    <citation type="submission" date="2019-02" db="EMBL/GenBank/DDBJ databases">
        <title>Deep-cultivation of Planctomycetes and their phenomic and genomic characterization uncovers novel biology.</title>
        <authorList>
            <person name="Wiegand S."/>
            <person name="Jogler M."/>
            <person name="Boedeker C."/>
            <person name="Pinto D."/>
            <person name="Vollmers J."/>
            <person name="Rivas-Marin E."/>
            <person name="Kohn T."/>
            <person name="Peeters S.H."/>
            <person name="Heuer A."/>
            <person name="Rast P."/>
            <person name="Oberbeckmann S."/>
            <person name="Bunk B."/>
            <person name="Jeske O."/>
            <person name="Meyerdierks A."/>
            <person name="Storesund J.E."/>
            <person name="Kallscheuer N."/>
            <person name="Luecker S."/>
            <person name="Lage O.M."/>
            <person name="Pohl T."/>
            <person name="Merkel B.J."/>
            <person name="Hornburger P."/>
            <person name="Mueller R.-W."/>
            <person name="Bruemmer F."/>
            <person name="Labrenz M."/>
            <person name="Spormann A.M."/>
            <person name="Op den Camp H."/>
            <person name="Overmann J."/>
            <person name="Amann R."/>
            <person name="Jetten M.S.M."/>
            <person name="Mascher T."/>
            <person name="Medema M.H."/>
            <person name="Devos D.P."/>
            <person name="Kaster A.-K."/>
            <person name="Ovreas L."/>
            <person name="Rohde M."/>
            <person name="Galperin M.Y."/>
            <person name="Jogler C."/>
        </authorList>
    </citation>
    <scope>NUCLEOTIDE SEQUENCE [LARGE SCALE GENOMIC DNA]</scope>
    <source>
        <strain evidence="2 3">Spb1</strain>
    </source>
</reference>
<dbReference type="Proteomes" id="UP000315349">
    <property type="component" value="Chromosome"/>
</dbReference>
<organism evidence="2 3">
    <name type="scientific">Planctopirus ephydatiae</name>
    <dbReference type="NCBI Taxonomy" id="2528019"/>
    <lineage>
        <taxon>Bacteria</taxon>
        <taxon>Pseudomonadati</taxon>
        <taxon>Planctomycetota</taxon>
        <taxon>Planctomycetia</taxon>
        <taxon>Planctomycetales</taxon>
        <taxon>Planctomycetaceae</taxon>
        <taxon>Planctopirus</taxon>
    </lineage>
</organism>
<sequence>MPNPNHSSLNIDDLLIDSFTLKQDLPRFVIQKPPSVDDACSGYQLAAGGNSQSLNLLFWCIVLAAAISFIAIQFSSIAHFESRILFFVLTGIMVIWIFLPNRKNKRYFTTMAEKGLGIFEVGTTVIADEAVWLIYPDSTSRIAWQRFDLYQSNRNAIALRIRGGPTFVILTRSQMDRQEDWESLFTFTSGQFQKYFSESNMTATS</sequence>
<evidence type="ECO:0008006" key="4">
    <source>
        <dbReference type="Google" id="ProtNLM"/>
    </source>
</evidence>
<feature type="transmembrane region" description="Helical" evidence="1">
    <location>
        <begin position="56"/>
        <end position="78"/>
    </location>
</feature>
<evidence type="ECO:0000256" key="1">
    <source>
        <dbReference type="SAM" id="Phobius"/>
    </source>
</evidence>
<dbReference type="KEGG" id="peh:Spb1_13350"/>
<protein>
    <recommendedName>
        <fullName evidence="4">YcxB-like protein domain-containing protein</fullName>
    </recommendedName>
</protein>
<name>A0A518GLC6_9PLAN</name>
<keyword evidence="1" id="KW-0472">Membrane</keyword>
<dbReference type="AlphaFoldDB" id="A0A518GLC6"/>
<accession>A0A518GLC6</accession>
<feature type="transmembrane region" description="Helical" evidence="1">
    <location>
        <begin position="84"/>
        <end position="101"/>
    </location>
</feature>
<gene>
    <name evidence="2" type="ORF">Spb1_13350</name>
</gene>
<dbReference type="OrthoDB" id="212924at2"/>
<evidence type="ECO:0000313" key="3">
    <source>
        <dbReference type="Proteomes" id="UP000315349"/>
    </source>
</evidence>
<evidence type="ECO:0000313" key="2">
    <source>
        <dbReference type="EMBL" id="QDV29430.1"/>
    </source>
</evidence>
<dbReference type="RefSeq" id="WP_145297253.1">
    <property type="nucleotide sequence ID" value="NZ_CP036299.1"/>
</dbReference>
<proteinExistence type="predicted"/>
<keyword evidence="1" id="KW-1133">Transmembrane helix</keyword>
<dbReference type="EMBL" id="CP036299">
    <property type="protein sequence ID" value="QDV29430.1"/>
    <property type="molecule type" value="Genomic_DNA"/>
</dbReference>